<dbReference type="STRING" id="101127.A0A1X2GN04"/>
<dbReference type="InterPro" id="IPR001841">
    <property type="entry name" value="Znf_RING"/>
</dbReference>
<evidence type="ECO:0000256" key="7">
    <source>
        <dbReference type="PROSITE-ProRule" id="PRU00723"/>
    </source>
</evidence>
<dbReference type="GO" id="GO:0034247">
    <property type="term" value="P:snoRNA splicing"/>
    <property type="evidence" value="ECO:0007669"/>
    <property type="project" value="TreeGrafter"/>
</dbReference>
<reference evidence="13 14" key="1">
    <citation type="submission" date="2016-07" db="EMBL/GenBank/DDBJ databases">
        <title>Pervasive Adenine N6-methylation of Active Genes in Fungi.</title>
        <authorList>
            <consortium name="DOE Joint Genome Institute"/>
            <person name="Mondo S.J."/>
            <person name="Dannebaum R.O."/>
            <person name="Kuo R.C."/>
            <person name="Labutti K."/>
            <person name="Haridas S."/>
            <person name="Kuo A."/>
            <person name="Salamov A."/>
            <person name="Ahrendt S.R."/>
            <person name="Lipzen A."/>
            <person name="Sullivan W."/>
            <person name="Andreopoulos W.B."/>
            <person name="Clum A."/>
            <person name="Lindquist E."/>
            <person name="Daum C."/>
            <person name="Ramamoorthy G.K."/>
            <person name="Gryganskyi A."/>
            <person name="Culley D."/>
            <person name="Magnuson J.K."/>
            <person name="James T.Y."/>
            <person name="O'Malley M.A."/>
            <person name="Stajich J.E."/>
            <person name="Spatafora J.W."/>
            <person name="Visel A."/>
            <person name="Grigoriev I.V."/>
        </authorList>
    </citation>
    <scope>NUCLEOTIDE SEQUENCE [LARGE SCALE GENOMIC DNA]</scope>
    <source>
        <strain evidence="13 14">NRRL 3301</strain>
    </source>
</reference>
<evidence type="ECO:0000313" key="13">
    <source>
        <dbReference type="EMBL" id="ORX57607.1"/>
    </source>
</evidence>
<dbReference type="SMART" id="SM00356">
    <property type="entry name" value="ZnF_C3H1"/>
    <property type="match status" value="1"/>
</dbReference>
<dbReference type="PANTHER" id="PTHR12930">
    <property type="entry name" value="ZINC FINGER PROTEIN 183"/>
    <property type="match status" value="1"/>
</dbReference>
<dbReference type="Pfam" id="PF13920">
    <property type="entry name" value="zf-C3HC4_3"/>
    <property type="match status" value="1"/>
</dbReference>
<comment type="similarity">
    <text evidence="2 8">Belongs to the CWC24 family.</text>
</comment>
<comment type="subunit">
    <text evidence="8">Associated with the spliceosome.</text>
</comment>
<dbReference type="Gene3D" id="4.10.1000.10">
    <property type="entry name" value="Zinc finger, CCCH-type"/>
    <property type="match status" value="1"/>
</dbReference>
<dbReference type="InterPro" id="IPR039971">
    <property type="entry name" value="CWC24-like"/>
</dbReference>
<dbReference type="Pfam" id="PF00642">
    <property type="entry name" value="zf-CCCH"/>
    <property type="match status" value="1"/>
</dbReference>
<feature type="zinc finger region" description="C3H1-type" evidence="7">
    <location>
        <begin position="165"/>
        <end position="193"/>
    </location>
</feature>
<dbReference type="InterPro" id="IPR001876">
    <property type="entry name" value="Znf_RanBP2"/>
</dbReference>
<dbReference type="Gene3D" id="3.30.40.10">
    <property type="entry name" value="Zinc/RING finger domain, C3HC4 (zinc finger)"/>
    <property type="match status" value="1"/>
</dbReference>
<dbReference type="GO" id="GO:0006397">
    <property type="term" value="P:mRNA processing"/>
    <property type="evidence" value="ECO:0007669"/>
    <property type="project" value="UniProtKB-KW"/>
</dbReference>
<keyword evidence="5 7" id="KW-0862">Zinc</keyword>
<dbReference type="GO" id="GO:0005684">
    <property type="term" value="C:U2-type spliceosomal complex"/>
    <property type="evidence" value="ECO:0007669"/>
    <property type="project" value="TreeGrafter"/>
</dbReference>
<accession>A0A1X2GN04</accession>
<dbReference type="GO" id="GO:0003677">
    <property type="term" value="F:DNA binding"/>
    <property type="evidence" value="ECO:0007669"/>
    <property type="project" value="UniProtKB-UniRule"/>
</dbReference>
<comment type="subcellular location">
    <subcellularLocation>
        <location evidence="8">Nucleus</location>
    </subcellularLocation>
</comment>
<dbReference type="AlphaFoldDB" id="A0A1X2GN04"/>
<evidence type="ECO:0000256" key="4">
    <source>
        <dbReference type="ARBA" id="ARBA00022771"/>
    </source>
</evidence>
<feature type="compositionally biased region" description="Acidic residues" evidence="9">
    <location>
        <begin position="321"/>
        <end position="335"/>
    </location>
</feature>
<protein>
    <recommendedName>
        <fullName evidence="8">Pre-mRNA-splicing factor CWC24</fullName>
    </recommendedName>
</protein>
<organism evidence="13 14">
    <name type="scientific">Hesseltinella vesiculosa</name>
    <dbReference type="NCBI Taxonomy" id="101127"/>
    <lineage>
        <taxon>Eukaryota</taxon>
        <taxon>Fungi</taxon>
        <taxon>Fungi incertae sedis</taxon>
        <taxon>Mucoromycota</taxon>
        <taxon>Mucoromycotina</taxon>
        <taxon>Mucoromycetes</taxon>
        <taxon>Mucorales</taxon>
        <taxon>Cunninghamellaceae</taxon>
        <taxon>Hesseltinella</taxon>
    </lineage>
</organism>
<keyword evidence="4 6" id="KW-0863">Zinc-finger</keyword>
<dbReference type="InterPro" id="IPR000571">
    <property type="entry name" value="Znf_CCCH"/>
</dbReference>
<dbReference type="CDD" id="cd16539">
    <property type="entry name" value="RING-HC_RNF113A_B"/>
    <property type="match status" value="1"/>
</dbReference>
<evidence type="ECO:0000256" key="2">
    <source>
        <dbReference type="ARBA" id="ARBA00009161"/>
    </source>
</evidence>
<gene>
    <name evidence="13" type="ORF">DM01DRAFT_1334200</name>
</gene>
<feature type="region of interest" description="Disordered" evidence="9">
    <location>
        <begin position="292"/>
        <end position="335"/>
    </location>
</feature>
<dbReference type="PROSITE" id="PS50103">
    <property type="entry name" value="ZF_C3H1"/>
    <property type="match status" value="1"/>
</dbReference>
<evidence type="ECO:0000259" key="12">
    <source>
        <dbReference type="PROSITE" id="PS50199"/>
    </source>
</evidence>
<feature type="domain" description="RING-type" evidence="10">
    <location>
        <begin position="234"/>
        <end position="271"/>
    </location>
</feature>
<feature type="compositionally biased region" description="Basic and acidic residues" evidence="9">
    <location>
        <begin position="31"/>
        <end position="41"/>
    </location>
</feature>
<keyword evidence="3 7" id="KW-0479">Metal-binding</keyword>
<dbReference type="SUPFAM" id="SSF90229">
    <property type="entry name" value="CCCH zinc finger"/>
    <property type="match status" value="1"/>
</dbReference>
<evidence type="ECO:0000256" key="6">
    <source>
        <dbReference type="PROSITE-ProRule" id="PRU00322"/>
    </source>
</evidence>
<evidence type="ECO:0000256" key="8">
    <source>
        <dbReference type="RuleBase" id="RU367110"/>
    </source>
</evidence>
<comment type="caution">
    <text evidence="13">The sequence shown here is derived from an EMBL/GenBank/DDBJ whole genome shotgun (WGS) entry which is preliminary data.</text>
</comment>
<feature type="domain" description="RanBP2-type" evidence="12">
    <location>
        <begin position="248"/>
        <end position="277"/>
    </location>
</feature>
<evidence type="ECO:0000259" key="11">
    <source>
        <dbReference type="PROSITE" id="PS50103"/>
    </source>
</evidence>
<keyword evidence="8" id="KW-0507">mRNA processing</keyword>
<keyword evidence="14" id="KW-1185">Reference proteome</keyword>
<evidence type="ECO:0000256" key="3">
    <source>
        <dbReference type="ARBA" id="ARBA00022723"/>
    </source>
</evidence>
<dbReference type="InterPro" id="IPR013083">
    <property type="entry name" value="Znf_RING/FYVE/PHD"/>
</dbReference>
<dbReference type="EMBL" id="MCGT01000008">
    <property type="protein sequence ID" value="ORX57607.1"/>
    <property type="molecule type" value="Genomic_DNA"/>
</dbReference>
<dbReference type="FunFam" id="3.30.40.10:FF:000045">
    <property type="entry name" value="RING finger protein 113A"/>
    <property type="match status" value="1"/>
</dbReference>
<keyword evidence="8" id="KW-0238">DNA-binding</keyword>
<dbReference type="Proteomes" id="UP000242146">
    <property type="component" value="Unassembled WGS sequence"/>
</dbReference>
<dbReference type="InterPro" id="IPR017907">
    <property type="entry name" value="Znf_RING_CS"/>
</dbReference>
<feature type="region of interest" description="Disordered" evidence="9">
    <location>
        <begin position="1"/>
        <end position="91"/>
    </location>
</feature>
<dbReference type="PANTHER" id="PTHR12930:SF0">
    <property type="entry name" value="RING FINGER PROTEIN 113B"/>
    <property type="match status" value="1"/>
</dbReference>
<dbReference type="OrthoDB" id="25761at2759"/>
<dbReference type="SUPFAM" id="SSF57850">
    <property type="entry name" value="RING/U-box"/>
    <property type="match status" value="1"/>
</dbReference>
<dbReference type="InterPro" id="IPR036855">
    <property type="entry name" value="Znf_CCCH_sf"/>
</dbReference>
<evidence type="ECO:0000313" key="14">
    <source>
        <dbReference type="Proteomes" id="UP000242146"/>
    </source>
</evidence>
<dbReference type="GO" id="GO:0008270">
    <property type="term" value="F:zinc ion binding"/>
    <property type="evidence" value="ECO:0007669"/>
    <property type="project" value="UniProtKB-KW"/>
</dbReference>
<evidence type="ECO:0000259" key="10">
    <source>
        <dbReference type="PROSITE" id="PS50089"/>
    </source>
</evidence>
<proteinExistence type="inferred from homology"/>
<evidence type="ECO:0000256" key="9">
    <source>
        <dbReference type="SAM" id="MobiDB-lite"/>
    </source>
</evidence>
<keyword evidence="8" id="KW-0747">Spliceosome</keyword>
<dbReference type="PROSITE" id="PS00518">
    <property type="entry name" value="ZF_RING_1"/>
    <property type="match status" value="1"/>
</dbReference>
<keyword evidence="8" id="KW-0508">mRNA splicing</keyword>
<feature type="region of interest" description="Disordered" evidence="9">
    <location>
        <begin position="128"/>
        <end position="154"/>
    </location>
</feature>
<feature type="domain" description="C3H1-type" evidence="11">
    <location>
        <begin position="165"/>
        <end position="193"/>
    </location>
</feature>
<keyword evidence="8" id="KW-0539">Nucleus</keyword>
<evidence type="ECO:0000256" key="5">
    <source>
        <dbReference type="ARBA" id="ARBA00022833"/>
    </source>
</evidence>
<dbReference type="PROSITE" id="PS50199">
    <property type="entry name" value="ZF_RANBP2_2"/>
    <property type="match status" value="1"/>
</dbReference>
<evidence type="ECO:0000256" key="1">
    <source>
        <dbReference type="ARBA" id="ARBA00003777"/>
    </source>
</evidence>
<comment type="function">
    <text evidence="1 8">Involved in pre-mRNA splicing.</text>
</comment>
<dbReference type="PROSITE" id="PS50089">
    <property type="entry name" value="ZF_RING_2"/>
    <property type="match status" value="1"/>
</dbReference>
<dbReference type="SMART" id="SM00184">
    <property type="entry name" value="RING"/>
    <property type="match status" value="1"/>
</dbReference>
<sequence>MSSKEDLITSTPAKVPFFKKRSTKNIRKRQKSNENDSHSQDDNDEMVSEVITKERKSIKPALVTSTMRRKRFKQGDEDEDDSQLGVSYEADRSTTIRRDDATRYTTEYELDKAAIEAMNKAIDTGMATKKKSKPTLTEAREPSNKKMQVGPQKAPANLRVTARFDYQPDVCKDYKETGFCGYGDSCIFLHDRGDYKSGWELDKEWEEAQKKGTADPSQYEISDSDSEDEVPFACLICRNEFANPVVTRCGHYFCEACAISNYRTNSKCFACGAPTAGVFNTAKNILEKLRAKKERQQTQNDSDEQGGLDFIEGLETKEDSDSANDSDEGNSDSDA</sequence>
<feature type="compositionally biased region" description="Basic residues" evidence="9">
    <location>
        <begin position="17"/>
        <end position="30"/>
    </location>
</feature>
<name>A0A1X2GN04_9FUNG</name>